<gene>
    <name evidence="2" type="ORF">GCM10010170_057760</name>
</gene>
<keyword evidence="3" id="KW-1185">Reference proteome</keyword>
<evidence type="ECO:0000313" key="2">
    <source>
        <dbReference type="EMBL" id="GAA2361959.1"/>
    </source>
</evidence>
<protein>
    <submittedName>
        <fullName evidence="2">HD domain-containing protein</fullName>
    </submittedName>
</protein>
<sequence>MNEALERAFTEPGLRPLPDVVAALLRDVGAPPRLGAHLRAVHDVAVQIVDGPVFSNAGVDREAVLFGAATHDIGKVRFPGELTGPGAQHEPAGEQLLVRLGVDERLARFAALHGRWDRDRATLDELLVTLADKVWKGRREPGLEQKVAEVVAAATGEPVWAAYMRLDDELTRIADGADERLAFQARFPP</sequence>
<dbReference type="InterPro" id="IPR006674">
    <property type="entry name" value="HD_domain"/>
</dbReference>
<dbReference type="InterPro" id="IPR003607">
    <property type="entry name" value="HD/PDEase_dom"/>
</dbReference>
<name>A0ABN3GVF1_9ACTN</name>
<dbReference type="SUPFAM" id="SSF109604">
    <property type="entry name" value="HD-domain/PDEase-like"/>
    <property type="match status" value="1"/>
</dbReference>
<reference evidence="2 3" key="1">
    <citation type="journal article" date="2019" name="Int. J. Syst. Evol. Microbiol.">
        <title>The Global Catalogue of Microorganisms (GCM) 10K type strain sequencing project: providing services to taxonomists for standard genome sequencing and annotation.</title>
        <authorList>
            <consortium name="The Broad Institute Genomics Platform"/>
            <consortium name="The Broad Institute Genome Sequencing Center for Infectious Disease"/>
            <person name="Wu L."/>
            <person name="Ma J."/>
        </authorList>
    </citation>
    <scope>NUCLEOTIDE SEQUENCE [LARGE SCALE GENOMIC DNA]</scope>
    <source>
        <strain evidence="2 3">JCM 3272</strain>
    </source>
</reference>
<evidence type="ECO:0000313" key="3">
    <source>
        <dbReference type="Proteomes" id="UP001501444"/>
    </source>
</evidence>
<evidence type="ECO:0000259" key="1">
    <source>
        <dbReference type="Pfam" id="PF01966"/>
    </source>
</evidence>
<dbReference type="RefSeq" id="WP_344615685.1">
    <property type="nucleotide sequence ID" value="NZ_BAAARV010000053.1"/>
</dbReference>
<dbReference type="Proteomes" id="UP001501444">
    <property type="component" value="Unassembled WGS sequence"/>
</dbReference>
<accession>A0ABN3GVF1</accession>
<dbReference type="CDD" id="cd00077">
    <property type="entry name" value="HDc"/>
    <property type="match status" value="1"/>
</dbReference>
<dbReference type="EMBL" id="BAAARV010000053">
    <property type="protein sequence ID" value="GAA2361959.1"/>
    <property type="molecule type" value="Genomic_DNA"/>
</dbReference>
<dbReference type="Pfam" id="PF01966">
    <property type="entry name" value="HD"/>
    <property type="match status" value="1"/>
</dbReference>
<feature type="domain" description="HD" evidence="1">
    <location>
        <begin position="37"/>
        <end position="134"/>
    </location>
</feature>
<dbReference type="Gene3D" id="1.10.3210.10">
    <property type="entry name" value="Hypothetical protein af1432"/>
    <property type="match status" value="1"/>
</dbReference>
<comment type="caution">
    <text evidence="2">The sequence shown here is derived from an EMBL/GenBank/DDBJ whole genome shotgun (WGS) entry which is preliminary data.</text>
</comment>
<proteinExistence type="predicted"/>
<organism evidence="2 3">
    <name type="scientific">Dactylosporangium salmoneum</name>
    <dbReference type="NCBI Taxonomy" id="53361"/>
    <lineage>
        <taxon>Bacteria</taxon>
        <taxon>Bacillati</taxon>
        <taxon>Actinomycetota</taxon>
        <taxon>Actinomycetes</taxon>
        <taxon>Micromonosporales</taxon>
        <taxon>Micromonosporaceae</taxon>
        <taxon>Dactylosporangium</taxon>
    </lineage>
</organism>